<proteinExistence type="predicted"/>
<evidence type="ECO:0000313" key="1">
    <source>
        <dbReference type="EMBL" id="KAJ9657069.1"/>
    </source>
</evidence>
<evidence type="ECO:0000313" key="2">
    <source>
        <dbReference type="Proteomes" id="UP001172386"/>
    </source>
</evidence>
<organism evidence="1 2">
    <name type="scientific">Neophaeococcomyces mojaviensis</name>
    <dbReference type="NCBI Taxonomy" id="3383035"/>
    <lineage>
        <taxon>Eukaryota</taxon>
        <taxon>Fungi</taxon>
        <taxon>Dikarya</taxon>
        <taxon>Ascomycota</taxon>
        <taxon>Pezizomycotina</taxon>
        <taxon>Eurotiomycetes</taxon>
        <taxon>Chaetothyriomycetidae</taxon>
        <taxon>Chaetothyriales</taxon>
        <taxon>Chaetothyriales incertae sedis</taxon>
        <taxon>Neophaeococcomyces</taxon>
    </lineage>
</organism>
<comment type="caution">
    <text evidence="1">The sequence shown here is derived from an EMBL/GenBank/DDBJ whole genome shotgun (WGS) entry which is preliminary data.</text>
</comment>
<sequence length="1526" mass="169834">MAAQSIPPLQIQKGTKNSSSPQKDRLSFTQLRPLSELSPMALRRNSPSFPRNSLSKNETSPATSSPFNNSNNSPRMFWQGRDPHSPSCENRNPNDNTSPSKRSSIENLKKASRVKNSSMFAREQKHNYDPTRPNILDGRPLSTSFQGNAFGAKILFSASANSSPAKKEKCAEDESLKRGSITPPELLESSPFNQIAPLSPSKLNTSPTKSSLSKKTGALYRNSGFDPVTGIWEDNDEEEKKLPAGRYLHRHAKSVTFDQAPPQVNEYEMTTPDPSSIASGSREGSYESFDDEEEDLSFERGSSFDPHDDSFDASLEDTEKTPVVLPEDWRFMSPATANTDLAQREEDVFDDDVGSPGPEARPGLLTARQHQASVNSVDSNGQARPLPPLPPMNGEQTPHRDSLSSTLERLSGSHRALPFPPPAATVSKADIRRMSNGSLSLEDRLRLMLTKDDTPQRSEAEVQRERRMRRAVSKESSPIRDQFKATEVSRDPTPQPESEGEPLDMRISRDSILQQLRQGQDDISRSNSQYSQASHPDFDPDTPIPSREDPTQHFDESYEDDSIIIKDEPTDDNDLYSIPDLYNRKTSSQIDAEDEVHSQYSQSSIQASLIGVETAAETPRARSPAHEPGKSVSSERMSLPDFMDFGREKSFDFGLGQYISERQKSEQPDKTVEVKDLPPVPPNLPDLAVLRSEITRPFTPEEQLEPPKPSFAEEEVEEPGTPSSVIRHPISKSPSPEEHPEEHPEEQDDVSLTKTSSNVSEPEIAPSITVEDASQEQPQDTAPVPDEDNEIQPPLDNLEPEKKRTGARVSSLVQLDFPRDESNDSLGLGLEKEFDRVLEAQKVAFESSLQNLYQPFHGRFPPAEIPDPKETSKYSIQAYIPLLPKPMGARAPSSPYQGQFANRSSNKQRGYLMRQNTKIVVASERASVDEPRSPTQAETSTGLALPHAEPNEVVTSPRKISQPTWTAEPWNSKSRRRSIRVNGEPSPTKRKPGDGPVPPLPGQASNVHDGLDAVAEDELAEEEAEELEDGAERGRLFVKVVGVKDLQLPFPQRKRPRQLGQIPADQTKDEQTHFALTLDNGLHCVTTAWLDLARSAPIGQEFELVVLNELEFQLTLQMKLEEPKPQPRPESPTKAPVSPKKQNAFGRLFGSPKKKKESDVRAQQEAQAVKRPITPPSAYELVQGLVAKDGSFARAYVSLTEFEKQAYGRPATVDVKCFNEWAMEEVSVGSSRSKKGVIQLQRRPPYEIGKLELQLLYVPKPKGAKDEDMPKSMNGAIRAMREAEERLKQQAEIKEFEGYLSQQGGDCPYWRRRFFKLVGNKFTAYHETTHQPRATINLAKAAKLIDDKANLARKEVSTKGGGRRKSAFADDEEGYMFVEEGFRIRFANGEVIDFYADSAAAKDEWMAALSEVVGKQAAAPCGSTKGWTEMVLKREKSTKAKAKPRKASKELPIRPPVESRQSYQGPFMASGALPTPLPRESSIPRPHGHSRTESYQADASRSQANSPVKPRAGREERHRKTKSMWG</sequence>
<name>A0ACC3A878_9EURO</name>
<dbReference type="Proteomes" id="UP001172386">
    <property type="component" value="Unassembled WGS sequence"/>
</dbReference>
<dbReference type="EMBL" id="JAPDRQ010000069">
    <property type="protein sequence ID" value="KAJ9657069.1"/>
    <property type="molecule type" value="Genomic_DNA"/>
</dbReference>
<accession>A0ACC3A878</accession>
<gene>
    <name evidence="1" type="primary">BUD4</name>
    <name evidence="1" type="ORF">H2198_004561</name>
</gene>
<keyword evidence="2" id="KW-1185">Reference proteome</keyword>
<reference evidence="1" key="1">
    <citation type="submission" date="2022-10" db="EMBL/GenBank/DDBJ databases">
        <title>Culturing micro-colonial fungi from biological soil crusts in the Mojave desert and describing Neophaeococcomyces mojavensis, and introducing the new genera and species Taxawa tesnikishii.</title>
        <authorList>
            <person name="Kurbessoian T."/>
            <person name="Stajich J.E."/>
        </authorList>
    </citation>
    <scope>NUCLEOTIDE SEQUENCE</scope>
    <source>
        <strain evidence="1">JES_112</strain>
    </source>
</reference>
<protein>
    <submittedName>
        <fullName evidence="1">Bud site selection protein bud4</fullName>
    </submittedName>
</protein>